<sequence length="98" mass="11316">MKDYHNERVDPSRRRPSDEPVLGDLIAVTSSDILDYFAKCPHCGYAIQATETVKTYSRGLIERTIYHTCGLPCGWHDSTRAIMEVPRRDNDRTRFRVS</sequence>
<gene>
    <name evidence="1" type="ORF">IT779_17420</name>
</gene>
<keyword evidence="2" id="KW-1185">Reference proteome</keyword>
<evidence type="ECO:0000313" key="2">
    <source>
        <dbReference type="Proteomes" id="UP000655751"/>
    </source>
</evidence>
<reference evidence="1" key="1">
    <citation type="submission" date="2020-11" db="EMBL/GenBank/DDBJ databases">
        <title>Nocardia NEAU-351.nov., a novel actinomycete isolated from the cow dung.</title>
        <authorList>
            <person name="Zhang X."/>
        </authorList>
    </citation>
    <scope>NUCLEOTIDE SEQUENCE</scope>
    <source>
        <strain evidence="1">NEAU-351</strain>
    </source>
</reference>
<evidence type="ECO:0000313" key="1">
    <source>
        <dbReference type="EMBL" id="MBH0778061.1"/>
    </source>
</evidence>
<accession>A0A931IBL5</accession>
<protein>
    <submittedName>
        <fullName evidence="1">Uncharacterized protein</fullName>
    </submittedName>
</protein>
<dbReference type="RefSeq" id="WP_196150358.1">
    <property type="nucleotide sequence ID" value="NZ_JADMLG010000006.1"/>
</dbReference>
<dbReference type="Proteomes" id="UP000655751">
    <property type="component" value="Unassembled WGS sequence"/>
</dbReference>
<name>A0A931IBL5_9NOCA</name>
<dbReference type="EMBL" id="JADMLG010000006">
    <property type="protein sequence ID" value="MBH0778061.1"/>
    <property type="molecule type" value="Genomic_DNA"/>
</dbReference>
<comment type="caution">
    <text evidence="1">The sequence shown here is derived from an EMBL/GenBank/DDBJ whole genome shotgun (WGS) entry which is preliminary data.</text>
</comment>
<organism evidence="1 2">
    <name type="scientific">Nocardia bovistercoris</name>
    <dbReference type="NCBI Taxonomy" id="2785916"/>
    <lineage>
        <taxon>Bacteria</taxon>
        <taxon>Bacillati</taxon>
        <taxon>Actinomycetota</taxon>
        <taxon>Actinomycetes</taxon>
        <taxon>Mycobacteriales</taxon>
        <taxon>Nocardiaceae</taxon>
        <taxon>Nocardia</taxon>
    </lineage>
</organism>
<proteinExistence type="predicted"/>
<dbReference type="AlphaFoldDB" id="A0A931IBL5"/>